<evidence type="ECO:0000313" key="6">
    <source>
        <dbReference type="EMBL" id="MBC8571454.1"/>
    </source>
</evidence>
<dbReference type="PROSITE" id="PS00697">
    <property type="entry name" value="DNA_LIGASE_A1"/>
    <property type="match status" value="1"/>
</dbReference>
<comment type="catalytic activity">
    <reaction evidence="4">
        <text>ATP + (deoxyribonucleotide)n-3'-hydroxyl + 5'-phospho-(deoxyribonucleotide)m = (deoxyribonucleotide)n+m + AMP + diphosphate.</text>
        <dbReference type="EC" id="6.5.1.1"/>
    </reaction>
</comment>
<evidence type="ECO:0000256" key="2">
    <source>
        <dbReference type="ARBA" id="ARBA00012727"/>
    </source>
</evidence>
<gene>
    <name evidence="6" type="ORF">H8709_11570</name>
</gene>
<dbReference type="Pfam" id="PF01068">
    <property type="entry name" value="DNA_ligase_A_M"/>
    <property type="match status" value="1"/>
</dbReference>
<dbReference type="InterPro" id="IPR012309">
    <property type="entry name" value="DNA_ligase_ATP-dep_C"/>
</dbReference>
<organism evidence="6 7">
    <name type="scientific">Zongyangia hominis</name>
    <dbReference type="NCBI Taxonomy" id="2763677"/>
    <lineage>
        <taxon>Bacteria</taxon>
        <taxon>Bacillati</taxon>
        <taxon>Bacillota</taxon>
        <taxon>Clostridia</taxon>
        <taxon>Eubacteriales</taxon>
        <taxon>Oscillospiraceae</taxon>
        <taxon>Zongyangia</taxon>
    </lineage>
</organism>
<comment type="caution">
    <text evidence="6">The sequence shown here is derived from an EMBL/GenBank/DDBJ whole genome shotgun (WGS) entry which is preliminary data.</text>
</comment>
<accession>A0A926I7S7</accession>
<dbReference type="GO" id="GO:0006281">
    <property type="term" value="P:DNA repair"/>
    <property type="evidence" value="ECO:0007669"/>
    <property type="project" value="InterPro"/>
</dbReference>
<dbReference type="InterPro" id="IPR012340">
    <property type="entry name" value="NA-bd_OB-fold"/>
</dbReference>
<feature type="domain" description="ATP-dependent DNA ligase family profile" evidence="5">
    <location>
        <begin position="109"/>
        <end position="231"/>
    </location>
</feature>
<dbReference type="PROSITE" id="PS50160">
    <property type="entry name" value="DNA_LIGASE_A3"/>
    <property type="match status" value="1"/>
</dbReference>
<dbReference type="EC" id="6.5.1.1" evidence="2"/>
<reference evidence="6" key="1">
    <citation type="submission" date="2020-08" db="EMBL/GenBank/DDBJ databases">
        <title>Genome public.</title>
        <authorList>
            <person name="Liu C."/>
            <person name="Sun Q."/>
        </authorList>
    </citation>
    <scope>NUCLEOTIDE SEQUENCE</scope>
    <source>
        <strain evidence="6">NSJ-54</strain>
    </source>
</reference>
<dbReference type="PANTHER" id="PTHR45674">
    <property type="entry name" value="DNA LIGASE 1/3 FAMILY MEMBER"/>
    <property type="match status" value="1"/>
</dbReference>
<keyword evidence="7" id="KW-1185">Reference proteome</keyword>
<evidence type="ECO:0000256" key="1">
    <source>
        <dbReference type="ARBA" id="ARBA00007572"/>
    </source>
</evidence>
<dbReference type="Gene3D" id="3.30.1490.70">
    <property type="match status" value="1"/>
</dbReference>
<evidence type="ECO:0000259" key="5">
    <source>
        <dbReference type="PROSITE" id="PS50160"/>
    </source>
</evidence>
<comment type="similarity">
    <text evidence="1">Belongs to the ATP-dependent DNA ligase family.</text>
</comment>
<proteinExistence type="inferred from homology"/>
<dbReference type="PANTHER" id="PTHR45674:SF4">
    <property type="entry name" value="DNA LIGASE 1"/>
    <property type="match status" value="1"/>
</dbReference>
<dbReference type="InterPro" id="IPR016059">
    <property type="entry name" value="DNA_ligase_ATP-dep_CS"/>
</dbReference>
<dbReference type="EMBL" id="JACRTC010000014">
    <property type="protein sequence ID" value="MBC8571454.1"/>
    <property type="molecule type" value="Genomic_DNA"/>
</dbReference>
<dbReference type="Gene3D" id="2.40.50.140">
    <property type="entry name" value="Nucleic acid-binding proteins"/>
    <property type="match status" value="1"/>
</dbReference>
<dbReference type="CDD" id="cd07906">
    <property type="entry name" value="Adenylation_DNA_ligase_LigD_LigC"/>
    <property type="match status" value="1"/>
</dbReference>
<evidence type="ECO:0000313" key="7">
    <source>
        <dbReference type="Proteomes" id="UP000660861"/>
    </source>
</evidence>
<dbReference type="AlphaFoldDB" id="A0A926I7S7"/>
<dbReference type="InterPro" id="IPR050191">
    <property type="entry name" value="ATP-dep_DNA_ligase"/>
</dbReference>
<keyword evidence="3 6" id="KW-0436">Ligase</keyword>
<evidence type="ECO:0000256" key="3">
    <source>
        <dbReference type="ARBA" id="ARBA00022598"/>
    </source>
</evidence>
<sequence length="313" mass="35814">MMDLFEAKDIQPMLIGESKDLPFVDGACIYELKLDGERCLAYLDKEGTELKNKRNDRMLPKFPELKTIHKQVKKRCILDGELIVILNNRPDFSEVQRRSLMSNSFKIELALKKAPASFVAFDILYYEDHPVMDLPLMERKKLLCKVVRAQNERFAVSRVMEGGAADYFEQAKALGLEGIVVKYRESKYYPGKRTKDWIKVKNLLDDDFVVCGYIHKEQNVVSIVLGQYEGKTLLYKGHVTLGLSREAYEVISTHPRITAPKFEAPKGNEDAIWIKPDLVCTVKYMEKTASGGLRQPVFKGLRPDKKAKDCVVQ</sequence>
<dbReference type="InterPro" id="IPR012310">
    <property type="entry name" value="DNA_ligase_ATP-dep_cent"/>
</dbReference>
<evidence type="ECO:0000256" key="4">
    <source>
        <dbReference type="ARBA" id="ARBA00034003"/>
    </source>
</evidence>
<dbReference type="Gene3D" id="3.30.470.30">
    <property type="entry name" value="DNA ligase/mRNA capping enzyme"/>
    <property type="match status" value="1"/>
</dbReference>
<dbReference type="Pfam" id="PF04679">
    <property type="entry name" value="DNA_ligase_A_C"/>
    <property type="match status" value="1"/>
</dbReference>
<protein>
    <recommendedName>
        <fullName evidence="2">DNA ligase (ATP)</fullName>
        <ecNumber evidence="2">6.5.1.1</ecNumber>
    </recommendedName>
</protein>
<dbReference type="GO" id="GO:0006310">
    <property type="term" value="P:DNA recombination"/>
    <property type="evidence" value="ECO:0007669"/>
    <property type="project" value="InterPro"/>
</dbReference>
<dbReference type="Proteomes" id="UP000660861">
    <property type="component" value="Unassembled WGS sequence"/>
</dbReference>
<dbReference type="CDD" id="cd07971">
    <property type="entry name" value="OBF_DNA_ligase_LigD"/>
    <property type="match status" value="1"/>
</dbReference>
<dbReference type="GO" id="GO:0005524">
    <property type="term" value="F:ATP binding"/>
    <property type="evidence" value="ECO:0007669"/>
    <property type="project" value="InterPro"/>
</dbReference>
<name>A0A926I7S7_9FIRM</name>
<dbReference type="SUPFAM" id="SSF56091">
    <property type="entry name" value="DNA ligase/mRNA capping enzyme, catalytic domain"/>
    <property type="match status" value="1"/>
</dbReference>
<dbReference type="GO" id="GO:0003910">
    <property type="term" value="F:DNA ligase (ATP) activity"/>
    <property type="evidence" value="ECO:0007669"/>
    <property type="project" value="UniProtKB-EC"/>
</dbReference>
<dbReference type="SUPFAM" id="SSF50249">
    <property type="entry name" value="Nucleic acid-binding proteins"/>
    <property type="match status" value="1"/>
</dbReference>